<evidence type="ECO:0000259" key="10">
    <source>
        <dbReference type="SMART" id="SM00499"/>
    </source>
</evidence>
<gene>
    <name evidence="11" type="ORF">STAS_00386</name>
</gene>
<evidence type="ECO:0000256" key="9">
    <source>
        <dbReference type="SAM" id="SignalP"/>
    </source>
</evidence>
<keyword evidence="7" id="KW-0325">Glycoprotein</keyword>
<dbReference type="EMBL" id="BKCP01000001">
    <property type="protein sequence ID" value="GER24850.1"/>
    <property type="molecule type" value="Genomic_DNA"/>
</dbReference>
<evidence type="ECO:0000256" key="7">
    <source>
        <dbReference type="ARBA" id="ARBA00023180"/>
    </source>
</evidence>
<dbReference type="GO" id="GO:0098552">
    <property type="term" value="C:side of membrane"/>
    <property type="evidence" value="ECO:0007669"/>
    <property type="project" value="UniProtKB-KW"/>
</dbReference>
<keyword evidence="8" id="KW-0449">Lipoprotein</keyword>
<evidence type="ECO:0000256" key="1">
    <source>
        <dbReference type="ARBA" id="ARBA00004609"/>
    </source>
</evidence>
<dbReference type="CDD" id="cd00010">
    <property type="entry name" value="AAI_LTSS"/>
    <property type="match status" value="1"/>
</dbReference>
<keyword evidence="5 9" id="KW-0732">Signal</keyword>
<keyword evidence="4" id="KW-0336">GPI-anchor</keyword>
<protein>
    <submittedName>
        <fullName evidence="11">Lipid-transfer protein</fullName>
    </submittedName>
</protein>
<keyword evidence="4" id="KW-0472">Membrane</keyword>
<dbReference type="Gene3D" id="1.10.110.10">
    <property type="entry name" value="Plant lipid-transfer and hydrophobic proteins"/>
    <property type="match status" value="1"/>
</dbReference>
<dbReference type="Proteomes" id="UP000325081">
    <property type="component" value="Unassembled WGS sequence"/>
</dbReference>
<keyword evidence="6" id="KW-1015">Disulfide bond</keyword>
<accession>A0A5A7NWI6</accession>
<dbReference type="Pfam" id="PF14368">
    <property type="entry name" value="LTP_2"/>
    <property type="match status" value="1"/>
</dbReference>
<evidence type="ECO:0000256" key="2">
    <source>
        <dbReference type="ARBA" id="ARBA00009748"/>
    </source>
</evidence>
<evidence type="ECO:0000256" key="8">
    <source>
        <dbReference type="ARBA" id="ARBA00023288"/>
    </source>
</evidence>
<dbReference type="SUPFAM" id="SSF47699">
    <property type="entry name" value="Bifunctional inhibitor/lipid-transfer protein/seed storage 2S albumin"/>
    <property type="match status" value="1"/>
</dbReference>
<comment type="similarity">
    <text evidence="2">Belongs to the plant LTP family.</text>
</comment>
<dbReference type="GO" id="GO:0005886">
    <property type="term" value="C:plasma membrane"/>
    <property type="evidence" value="ECO:0007669"/>
    <property type="project" value="UniProtKB-SubCell"/>
</dbReference>
<dbReference type="InterPro" id="IPR043325">
    <property type="entry name" value="LTSS"/>
</dbReference>
<dbReference type="SMART" id="SM00499">
    <property type="entry name" value="AAI"/>
    <property type="match status" value="1"/>
</dbReference>
<feature type="signal peptide" evidence="9">
    <location>
        <begin position="1"/>
        <end position="27"/>
    </location>
</feature>
<evidence type="ECO:0000256" key="4">
    <source>
        <dbReference type="ARBA" id="ARBA00022622"/>
    </source>
</evidence>
<evidence type="ECO:0000256" key="3">
    <source>
        <dbReference type="ARBA" id="ARBA00022475"/>
    </source>
</evidence>
<comment type="caution">
    <text evidence="11">The sequence shown here is derived from an EMBL/GenBank/DDBJ whole genome shotgun (WGS) entry which is preliminary data.</text>
</comment>
<feature type="chain" id="PRO_5022847797" evidence="9">
    <location>
        <begin position="28"/>
        <end position="214"/>
    </location>
</feature>
<dbReference type="InterPro" id="IPR016140">
    <property type="entry name" value="Bifunc_inhib/LTP/seed_store"/>
</dbReference>
<sequence>MAISFPKTILPLYTLIIVTCSFFPTNAQININTPCTSSMIQTFTPCLNYVTGSSSTGSSPTQDCCDSLKALMAKGVDCGCLIVTGNVPISTIPFINRNLAISLPRMCQSSVPVQCKASGDPLPAPGPVLLGPTLAPTTSSTAHTQSPTVGILRVEGGECLEGLTTVDVTCRGSQADQVCWIACQQKHGPRAEAWCREILPGLPRAVVCMCSYPC</sequence>
<evidence type="ECO:0000256" key="5">
    <source>
        <dbReference type="ARBA" id="ARBA00022729"/>
    </source>
</evidence>
<name>A0A5A7NWI6_STRAF</name>
<dbReference type="InterPro" id="IPR036312">
    <property type="entry name" value="Bifun_inhib/LTP/seed_sf"/>
</dbReference>
<proteinExistence type="inferred from homology"/>
<evidence type="ECO:0000313" key="12">
    <source>
        <dbReference type="Proteomes" id="UP000325081"/>
    </source>
</evidence>
<evidence type="ECO:0000313" key="11">
    <source>
        <dbReference type="EMBL" id="GER24850.1"/>
    </source>
</evidence>
<reference evidence="12" key="1">
    <citation type="journal article" date="2019" name="Curr. Biol.">
        <title>Genome Sequence of Striga asiatica Provides Insight into the Evolution of Plant Parasitism.</title>
        <authorList>
            <person name="Yoshida S."/>
            <person name="Kim S."/>
            <person name="Wafula E.K."/>
            <person name="Tanskanen J."/>
            <person name="Kim Y.M."/>
            <person name="Honaas L."/>
            <person name="Yang Z."/>
            <person name="Spallek T."/>
            <person name="Conn C.E."/>
            <person name="Ichihashi Y."/>
            <person name="Cheong K."/>
            <person name="Cui S."/>
            <person name="Der J.P."/>
            <person name="Gundlach H."/>
            <person name="Jiao Y."/>
            <person name="Hori C."/>
            <person name="Ishida J.K."/>
            <person name="Kasahara H."/>
            <person name="Kiba T."/>
            <person name="Kim M.S."/>
            <person name="Koo N."/>
            <person name="Laohavisit A."/>
            <person name="Lee Y.H."/>
            <person name="Lumba S."/>
            <person name="McCourt P."/>
            <person name="Mortimer J.C."/>
            <person name="Mutuku J.M."/>
            <person name="Nomura T."/>
            <person name="Sasaki-Sekimoto Y."/>
            <person name="Seto Y."/>
            <person name="Wang Y."/>
            <person name="Wakatake T."/>
            <person name="Sakakibara H."/>
            <person name="Demura T."/>
            <person name="Yamaguchi S."/>
            <person name="Yoneyama K."/>
            <person name="Manabe R.I."/>
            <person name="Nelson D.C."/>
            <person name="Schulman A.H."/>
            <person name="Timko M.P."/>
            <person name="dePamphilis C.W."/>
            <person name="Choi D."/>
            <person name="Shirasu K."/>
        </authorList>
    </citation>
    <scope>NUCLEOTIDE SEQUENCE [LARGE SCALE GENOMIC DNA]</scope>
    <source>
        <strain evidence="12">cv. UVA1</strain>
    </source>
</reference>
<feature type="domain" description="Bifunctional inhibitor/plant lipid transfer protein/seed storage helical" evidence="10">
    <location>
        <begin position="35"/>
        <end position="115"/>
    </location>
</feature>
<comment type="subcellular location">
    <subcellularLocation>
        <location evidence="1">Cell membrane</location>
        <topology evidence="1">Lipid-anchor</topology>
        <topology evidence="1">GPI-anchor</topology>
    </subcellularLocation>
</comment>
<keyword evidence="12" id="KW-1185">Reference proteome</keyword>
<organism evidence="11 12">
    <name type="scientific">Striga asiatica</name>
    <name type="common">Asiatic witchweed</name>
    <name type="synonym">Buchnera asiatica</name>
    <dbReference type="NCBI Taxonomy" id="4170"/>
    <lineage>
        <taxon>Eukaryota</taxon>
        <taxon>Viridiplantae</taxon>
        <taxon>Streptophyta</taxon>
        <taxon>Embryophyta</taxon>
        <taxon>Tracheophyta</taxon>
        <taxon>Spermatophyta</taxon>
        <taxon>Magnoliopsida</taxon>
        <taxon>eudicotyledons</taxon>
        <taxon>Gunneridae</taxon>
        <taxon>Pentapetalae</taxon>
        <taxon>asterids</taxon>
        <taxon>lamiids</taxon>
        <taxon>Lamiales</taxon>
        <taxon>Orobanchaceae</taxon>
        <taxon>Buchnereae</taxon>
        <taxon>Striga</taxon>
    </lineage>
</organism>
<evidence type="ECO:0000256" key="6">
    <source>
        <dbReference type="ARBA" id="ARBA00023157"/>
    </source>
</evidence>
<keyword evidence="3" id="KW-1003">Cell membrane</keyword>
<dbReference type="AlphaFoldDB" id="A0A5A7NWI6"/>
<dbReference type="OrthoDB" id="1914452at2759"/>
<dbReference type="PANTHER" id="PTHR33044">
    <property type="entry name" value="BIFUNCTIONAL INHIBITOR/LIPID-TRANSFER PROTEIN/SEED STORAGE 2S ALBUMIN SUPERFAMILY PROTEIN-RELATED"/>
    <property type="match status" value="1"/>
</dbReference>